<organism evidence="2 3">
    <name type="scientific">Tissierella simiarum</name>
    <dbReference type="NCBI Taxonomy" id="2841534"/>
    <lineage>
        <taxon>Bacteria</taxon>
        <taxon>Bacillati</taxon>
        <taxon>Bacillota</taxon>
        <taxon>Tissierellia</taxon>
        <taxon>Tissierellales</taxon>
        <taxon>Tissierellaceae</taxon>
        <taxon>Tissierella</taxon>
    </lineage>
</organism>
<evidence type="ECO:0000256" key="1">
    <source>
        <dbReference type="SAM" id="Phobius"/>
    </source>
</evidence>
<keyword evidence="1" id="KW-1133">Transmembrane helix</keyword>
<evidence type="ECO:0000313" key="2">
    <source>
        <dbReference type="EMBL" id="MBU5438792.1"/>
    </source>
</evidence>
<accession>A0ABS6E7P0</accession>
<gene>
    <name evidence="2" type="ORF">KQI42_12260</name>
</gene>
<sequence length="137" mass="16260">MKKIHYPIILFLSLILILILNIFLKSKKIYIKNIKEINVYTFNNSQKFNGDFIFKIDNINLINSFEKILMESKTKIKFKDSINANDITESYSLKIKDKNSEGEFLLFLFIGKNDKESYIVFLGMMIFITYHLKKQKN</sequence>
<dbReference type="Proteomes" id="UP000749471">
    <property type="component" value="Unassembled WGS sequence"/>
</dbReference>
<comment type="caution">
    <text evidence="2">The sequence shown here is derived from an EMBL/GenBank/DDBJ whole genome shotgun (WGS) entry which is preliminary data.</text>
</comment>
<dbReference type="EMBL" id="JAHLPM010000010">
    <property type="protein sequence ID" value="MBU5438792.1"/>
    <property type="molecule type" value="Genomic_DNA"/>
</dbReference>
<protein>
    <recommendedName>
        <fullName evidence="4">Lipoprotein</fullName>
    </recommendedName>
</protein>
<dbReference type="RefSeq" id="WP_216520170.1">
    <property type="nucleotide sequence ID" value="NZ_JAHLPM010000010.1"/>
</dbReference>
<reference evidence="2 3" key="1">
    <citation type="submission" date="2021-06" db="EMBL/GenBank/DDBJ databases">
        <authorList>
            <person name="Sun Q."/>
            <person name="Li D."/>
        </authorList>
    </citation>
    <scope>NUCLEOTIDE SEQUENCE [LARGE SCALE GENOMIC DNA]</scope>
    <source>
        <strain evidence="2 3">MSJ-40</strain>
    </source>
</reference>
<evidence type="ECO:0008006" key="4">
    <source>
        <dbReference type="Google" id="ProtNLM"/>
    </source>
</evidence>
<keyword evidence="1" id="KW-0812">Transmembrane</keyword>
<keyword evidence="1" id="KW-0472">Membrane</keyword>
<name>A0ABS6E7P0_9FIRM</name>
<keyword evidence="3" id="KW-1185">Reference proteome</keyword>
<proteinExistence type="predicted"/>
<evidence type="ECO:0000313" key="3">
    <source>
        <dbReference type="Proteomes" id="UP000749471"/>
    </source>
</evidence>
<feature type="transmembrane region" description="Helical" evidence="1">
    <location>
        <begin position="6"/>
        <end position="24"/>
    </location>
</feature>